<reference evidence="1" key="1">
    <citation type="submission" date="2014-09" db="EMBL/GenBank/DDBJ databases">
        <authorList>
            <person name="Magalhaes I.L.F."/>
            <person name="Oliveira U."/>
            <person name="Santos F.R."/>
            <person name="Vidigal T.H.D.A."/>
            <person name="Brescovit A.D."/>
            <person name="Santos A.J."/>
        </authorList>
    </citation>
    <scope>NUCLEOTIDE SEQUENCE</scope>
    <source>
        <tissue evidence="1">Shoot tissue taken approximately 20 cm above the soil surface</tissue>
    </source>
</reference>
<dbReference type="AlphaFoldDB" id="A0A0A8Z7A4"/>
<accession>A0A0A8Z7A4</accession>
<name>A0A0A8Z7A4_ARUDO</name>
<evidence type="ECO:0000313" key="1">
    <source>
        <dbReference type="EMBL" id="JAD35304.1"/>
    </source>
</evidence>
<organism evidence="1">
    <name type="scientific">Arundo donax</name>
    <name type="common">Giant reed</name>
    <name type="synonym">Donax arundinaceus</name>
    <dbReference type="NCBI Taxonomy" id="35708"/>
    <lineage>
        <taxon>Eukaryota</taxon>
        <taxon>Viridiplantae</taxon>
        <taxon>Streptophyta</taxon>
        <taxon>Embryophyta</taxon>
        <taxon>Tracheophyta</taxon>
        <taxon>Spermatophyta</taxon>
        <taxon>Magnoliopsida</taxon>
        <taxon>Liliopsida</taxon>
        <taxon>Poales</taxon>
        <taxon>Poaceae</taxon>
        <taxon>PACMAD clade</taxon>
        <taxon>Arundinoideae</taxon>
        <taxon>Arundineae</taxon>
        <taxon>Arundo</taxon>
    </lineage>
</organism>
<sequence>MEHGSGEMSDLDTALP</sequence>
<protein>
    <submittedName>
        <fullName evidence="1">Uncharacterized protein</fullName>
    </submittedName>
</protein>
<dbReference type="EMBL" id="GBRH01262591">
    <property type="protein sequence ID" value="JAD35304.1"/>
    <property type="molecule type" value="Transcribed_RNA"/>
</dbReference>
<proteinExistence type="predicted"/>
<reference evidence="1" key="2">
    <citation type="journal article" date="2015" name="Data Brief">
        <title>Shoot transcriptome of the giant reed, Arundo donax.</title>
        <authorList>
            <person name="Barrero R.A."/>
            <person name="Guerrero F.D."/>
            <person name="Moolhuijzen P."/>
            <person name="Goolsby J.A."/>
            <person name="Tidwell J."/>
            <person name="Bellgard S.E."/>
            <person name="Bellgard M.I."/>
        </authorList>
    </citation>
    <scope>NUCLEOTIDE SEQUENCE</scope>
    <source>
        <tissue evidence="1">Shoot tissue taken approximately 20 cm above the soil surface</tissue>
    </source>
</reference>